<evidence type="ECO:0000313" key="1">
    <source>
        <dbReference type="EMBL" id="MCR6488013.1"/>
    </source>
</evidence>
<dbReference type="RefSeq" id="WP_257924578.1">
    <property type="nucleotide sequence ID" value="NZ_JAMXQV010000022.1"/>
</dbReference>
<sequence>MTLEITGGPEFAALATETTRWTRHCAGGDVTFGCPARPSERTPRVWGGRGLGLPEADLPKFAGQLKRVLKHETYWIARAACADPRAGDAARWSPGRYDDEDGFVYFAGPCTHGDPWPGYRPADEFTIALPHVRGLRIRLAAYLAAGQRSE</sequence>
<accession>A0A9X2NIN9</accession>
<gene>
    <name evidence="1" type="ORF">M8542_34830</name>
</gene>
<reference evidence="1" key="1">
    <citation type="submission" date="2022-06" db="EMBL/GenBank/DDBJ databases">
        <title>Amycolatopsis iheyaensis sp. nov., a new species of the genus Amycolatopsis isolated from soil in Iheya island, Japan.</title>
        <authorList>
            <person name="Ngamcharungchit C."/>
            <person name="Kanto H."/>
            <person name="Take A."/>
            <person name="Intra B."/>
            <person name="Matsumoto A."/>
            <person name="Panbangred W."/>
            <person name="Inahashi Y."/>
        </authorList>
    </citation>
    <scope>NUCLEOTIDE SEQUENCE</scope>
    <source>
        <strain evidence="1">OK19-0408</strain>
    </source>
</reference>
<comment type="caution">
    <text evidence="1">The sequence shown here is derived from an EMBL/GenBank/DDBJ whole genome shotgun (WGS) entry which is preliminary data.</text>
</comment>
<name>A0A9X2NIN9_9PSEU</name>
<organism evidence="1 2">
    <name type="scientific">Amycolatopsis iheyensis</name>
    <dbReference type="NCBI Taxonomy" id="2945988"/>
    <lineage>
        <taxon>Bacteria</taxon>
        <taxon>Bacillati</taxon>
        <taxon>Actinomycetota</taxon>
        <taxon>Actinomycetes</taxon>
        <taxon>Pseudonocardiales</taxon>
        <taxon>Pseudonocardiaceae</taxon>
        <taxon>Amycolatopsis</taxon>
    </lineage>
</organism>
<dbReference type="Proteomes" id="UP001144096">
    <property type="component" value="Unassembled WGS sequence"/>
</dbReference>
<protein>
    <submittedName>
        <fullName evidence="1">Uncharacterized protein</fullName>
    </submittedName>
</protein>
<keyword evidence="2" id="KW-1185">Reference proteome</keyword>
<proteinExistence type="predicted"/>
<evidence type="ECO:0000313" key="2">
    <source>
        <dbReference type="Proteomes" id="UP001144096"/>
    </source>
</evidence>
<dbReference type="EMBL" id="JAMXQV010000022">
    <property type="protein sequence ID" value="MCR6488013.1"/>
    <property type="molecule type" value="Genomic_DNA"/>
</dbReference>
<dbReference type="AlphaFoldDB" id="A0A9X2NIN9"/>